<evidence type="ECO:0000259" key="2">
    <source>
        <dbReference type="PROSITE" id="PS50883"/>
    </source>
</evidence>
<dbReference type="SUPFAM" id="SSF55785">
    <property type="entry name" value="PYP-like sensor domain (PAS domain)"/>
    <property type="match status" value="1"/>
</dbReference>
<evidence type="ECO:0000259" key="1">
    <source>
        <dbReference type="PROSITE" id="PS50112"/>
    </source>
</evidence>
<dbReference type="SMART" id="SM00052">
    <property type="entry name" value="EAL"/>
    <property type="match status" value="1"/>
</dbReference>
<dbReference type="PANTHER" id="PTHR44757">
    <property type="entry name" value="DIGUANYLATE CYCLASE DGCP"/>
    <property type="match status" value="1"/>
</dbReference>
<sequence>MDFSWPFRGAPTDGVIGVDAHGRIDYANPAATAMFGYAKGALVGRMIETLVPQCSSDRHAKLRSALTTVDPEKAASAKLRLVRARHSDGHDFPMQLMLRRNDSSGRYFVFMLPVEEATGLGHRPAGLPGDPTHLPGPERLRKDLADLLADRAACEGSIWVILTELEQLAQYRATEETRHAEMLALACATRLRSVQGRHIRLYRAGENRFAFLVVLPRPHQPPERALAALGTALMEPLRIGPNLLHLDAGVGYACRPNDGIGAEALLANAALALQASLENRKSPVAYDHGLRSQVEHRNRVLLNLRHAIAQDQFELHYQPQVDLATGEVVALEALLRWRHPDWGLLMPADFMDVLGDSVLSLQVGEWVLREACRQVAAWNRDLARPLTIAVNIFPRQFDRKILPALVSTVLKETGLPPNLLDIEITEDTALAHVSDAAETLAALRVLGVGLVLDDFGTGYASLASLARHPVHKLKIDKSFVSGLTRGPACRAILESMQRMAAALGIETVVEGVETEETAGMMRDFGFDIGQGYLWSRPLDRATCAVALGLPTPG</sequence>
<dbReference type="PROSITE" id="PS50883">
    <property type="entry name" value="EAL"/>
    <property type="match status" value="1"/>
</dbReference>
<feature type="domain" description="PAS" evidence="1">
    <location>
        <begin position="12"/>
        <end position="69"/>
    </location>
</feature>
<dbReference type="Pfam" id="PF00563">
    <property type="entry name" value="EAL"/>
    <property type="match status" value="1"/>
</dbReference>
<dbReference type="AlphaFoldDB" id="A0A1N7NFB4"/>
<dbReference type="CDD" id="cd01948">
    <property type="entry name" value="EAL"/>
    <property type="match status" value="1"/>
</dbReference>
<dbReference type="PANTHER" id="PTHR44757:SF2">
    <property type="entry name" value="BIOFILM ARCHITECTURE MAINTENANCE PROTEIN MBAA"/>
    <property type="match status" value="1"/>
</dbReference>
<dbReference type="Pfam" id="PF00989">
    <property type="entry name" value="PAS"/>
    <property type="match status" value="1"/>
</dbReference>
<dbReference type="OrthoDB" id="9814202at2"/>
<dbReference type="PROSITE" id="PS50112">
    <property type="entry name" value="PAS"/>
    <property type="match status" value="1"/>
</dbReference>
<dbReference type="Proteomes" id="UP000186221">
    <property type="component" value="Unassembled WGS sequence"/>
</dbReference>
<organism evidence="3 4">
    <name type="scientific">Rhodobacter aestuarii</name>
    <dbReference type="NCBI Taxonomy" id="453582"/>
    <lineage>
        <taxon>Bacteria</taxon>
        <taxon>Pseudomonadati</taxon>
        <taxon>Pseudomonadota</taxon>
        <taxon>Alphaproteobacteria</taxon>
        <taxon>Rhodobacterales</taxon>
        <taxon>Rhodobacter group</taxon>
        <taxon>Rhodobacter</taxon>
    </lineage>
</organism>
<dbReference type="InterPro" id="IPR035965">
    <property type="entry name" value="PAS-like_dom_sf"/>
</dbReference>
<protein>
    <submittedName>
        <fullName evidence="3">Diguanylate cyclase/phosphodiesterase</fullName>
    </submittedName>
</protein>
<dbReference type="InterPro" id="IPR001633">
    <property type="entry name" value="EAL_dom"/>
</dbReference>
<dbReference type="EMBL" id="FTOG01000007">
    <property type="protein sequence ID" value="SIS97093.1"/>
    <property type="molecule type" value="Genomic_DNA"/>
</dbReference>
<dbReference type="CDD" id="cd00130">
    <property type="entry name" value="PAS"/>
    <property type="match status" value="1"/>
</dbReference>
<accession>A0A1N7NFB4</accession>
<feature type="domain" description="EAL" evidence="2">
    <location>
        <begin position="297"/>
        <end position="551"/>
    </location>
</feature>
<dbReference type="InterPro" id="IPR029787">
    <property type="entry name" value="Nucleotide_cyclase"/>
</dbReference>
<dbReference type="SMART" id="SM00091">
    <property type="entry name" value="PAS"/>
    <property type="match status" value="1"/>
</dbReference>
<dbReference type="RefSeq" id="WP_076485256.1">
    <property type="nucleotide sequence ID" value="NZ_FTOG01000007.1"/>
</dbReference>
<dbReference type="SUPFAM" id="SSF141868">
    <property type="entry name" value="EAL domain-like"/>
    <property type="match status" value="1"/>
</dbReference>
<dbReference type="InterPro" id="IPR035919">
    <property type="entry name" value="EAL_sf"/>
</dbReference>
<dbReference type="STRING" id="453582.SAMN05421580_107228"/>
<dbReference type="InterPro" id="IPR052155">
    <property type="entry name" value="Biofilm_reg_signaling"/>
</dbReference>
<dbReference type="InterPro" id="IPR043128">
    <property type="entry name" value="Rev_trsase/Diguanyl_cyclase"/>
</dbReference>
<dbReference type="InterPro" id="IPR013767">
    <property type="entry name" value="PAS_fold"/>
</dbReference>
<dbReference type="GO" id="GO:0006355">
    <property type="term" value="P:regulation of DNA-templated transcription"/>
    <property type="evidence" value="ECO:0007669"/>
    <property type="project" value="InterPro"/>
</dbReference>
<dbReference type="Gene3D" id="3.20.20.450">
    <property type="entry name" value="EAL domain"/>
    <property type="match status" value="1"/>
</dbReference>
<proteinExistence type="predicted"/>
<dbReference type="InterPro" id="IPR000014">
    <property type="entry name" value="PAS"/>
</dbReference>
<evidence type="ECO:0000313" key="4">
    <source>
        <dbReference type="Proteomes" id="UP000186221"/>
    </source>
</evidence>
<dbReference type="NCBIfam" id="TIGR00229">
    <property type="entry name" value="sensory_box"/>
    <property type="match status" value="1"/>
</dbReference>
<reference evidence="4" key="1">
    <citation type="submission" date="2017-01" db="EMBL/GenBank/DDBJ databases">
        <authorList>
            <person name="Varghese N."/>
            <person name="Submissions S."/>
        </authorList>
    </citation>
    <scope>NUCLEOTIDE SEQUENCE [LARGE SCALE GENOMIC DNA]</scope>
    <source>
        <strain evidence="4">DSM 19945</strain>
    </source>
</reference>
<gene>
    <name evidence="3" type="ORF">SAMN05421580_107228</name>
</gene>
<dbReference type="SUPFAM" id="SSF55073">
    <property type="entry name" value="Nucleotide cyclase"/>
    <property type="match status" value="1"/>
</dbReference>
<dbReference type="Gene3D" id="3.30.70.270">
    <property type="match status" value="1"/>
</dbReference>
<dbReference type="Gene3D" id="3.30.450.20">
    <property type="entry name" value="PAS domain"/>
    <property type="match status" value="1"/>
</dbReference>
<name>A0A1N7NFB4_9RHOB</name>
<evidence type="ECO:0000313" key="3">
    <source>
        <dbReference type="EMBL" id="SIS97093.1"/>
    </source>
</evidence>
<keyword evidence="4" id="KW-1185">Reference proteome</keyword>